<dbReference type="RefSeq" id="WP_125700909.1">
    <property type="nucleotide sequence ID" value="NZ_JBHTOM010000007.1"/>
</dbReference>
<dbReference type="Gene3D" id="3.40.50.1820">
    <property type="entry name" value="alpha/beta hydrolase"/>
    <property type="match status" value="1"/>
</dbReference>
<dbReference type="GO" id="GO:0016787">
    <property type="term" value="F:hydrolase activity"/>
    <property type="evidence" value="ECO:0007669"/>
    <property type="project" value="UniProtKB-KW"/>
</dbReference>
<proteinExistence type="predicted"/>
<gene>
    <name evidence="2" type="ORF">ACFQ5T_06225</name>
</gene>
<dbReference type="EMBL" id="JBHTOM010000007">
    <property type="protein sequence ID" value="MFD1549287.1"/>
    <property type="molecule type" value="Genomic_DNA"/>
</dbReference>
<dbReference type="Pfam" id="PF06028">
    <property type="entry name" value="DUF915"/>
    <property type="match status" value="1"/>
</dbReference>
<dbReference type="Proteomes" id="UP001597195">
    <property type="component" value="Unassembled WGS sequence"/>
</dbReference>
<evidence type="ECO:0000313" key="2">
    <source>
        <dbReference type="EMBL" id="MFD1549287.1"/>
    </source>
</evidence>
<sequence>MRRSWWRWALLIVVILAVFLPSQIWLKQRVTKYKSSYKTPLAPTIMVPGSSASQNRFDTLITQLRKETKKPHSVLKIKVAESGAISYTGNIRQGDNHPFIVIAFENNRDGYANINKQAKWLNLAFKDLVKTYHFNHFSMLGHSNGGLILTLFTEKYLAQTKHVKPDRLMTIATPYNMESDSTTKQTAILRELIKGRSKLPKKLTVYSVAGTENYSSDGTVPANSVNQGKYVFQNQVAHYTQITVTGDDTTHSDLPQNKQIVLLIRQYLLKEVLPSKDRVPTTKRSSSKAADEAGLP</sequence>
<dbReference type="InterPro" id="IPR029058">
    <property type="entry name" value="AB_hydrolase_fold"/>
</dbReference>
<feature type="region of interest" description="Disordered" evidence="1">
    <location>
        <begin position="277"/>
        <end position="296"/>
    </location>
</feature>
<keyword evidence="3" id="KW-1185">Reference proteome</keyword>
<comment type="caution">
    <text evidence="2">The sequence shown here is derived from an EMBL/GenBank/DDBJ whole genome shotgun (WGS) entry which is preliminary data.</text>
</comment>
<name>A0ABW4H3C0_9LACO</name>
<evidence type="ECO:0000313" key="3">
    <source>
        <dbReference type="Proteomes" id="UP001597195"/>
    </source>
</evidence>
<organism evidence="2 3">
    <name type="scientific">Levilactobacillus fuyuanensis</name>
    <dbReference type="NCBI Taxonomy" id="2486022"/>
    <lineage>
        <taxon>Bacteria</taxon>
        <taxon>Bacillati</taxon>
        <taxon>Bacillota</taxon>
        <taxon>Bacilli</taxon>
        <taxon>Lactobacillales</taxon>
        <taxon>Lactobacillaceae</taxon>
        <taxon>Levilactobacillus</taxon>
    </lineage>
</organism>
<dbReference type="SUPFAM" id="SSF53474">
    <property type="entry name" value="alpha/beta-Hydrolases"/>
    <property type="match status" value="1"/>
</dbReference>
<evidence type="ECO:0000256" key="1">
    <source>
        <dbReference type="SAM" id="MobiDB-lite"/>
    </source>
</evidence>
<dbReference type="InterPro" id="IPR010315">
    <property type="entry name" value="DUF915_hydro-like"/>
</dbReference>
<accession>A0ABW4H3C0</accession>
<keyword evidence="2" id="KW-0378">Hydrolase</keyword>
<protein>
    <submittedName>
        <fullName evidence="2">Alpha/beta hydrolase</fullName>
    </submittedName>
</protein>
<reference evidence="3" key="1">
    <citation type="journal article" date="2019" name="Int. J. Syst. Evol. Microbiol.">
        <title>The Global Catalogue of Microorganisms (GCM) 10K type strain sequencing project: providing services to taxonomists for standard genome sequencing and annotation.</title>
        <authorList>
            <consortium name="The Broad Institute Genomics Platform"/>
            <consortium name="The Broad Institute Genome Sequencing Center for Infectious Disease"/>
            <person name="Wu L."/>
            <person name="Ma J."/>
        </authorList>
    </citation>
    <scope>NUCLEOTIDE SEQUENCE [LARGE SCALE GENOMIC DNA]</scope>
    <source>
        <strain evidence="3">CCM 8906</strain>
    </source>
</reference>